<comment type="caution">
    <text evidence="3">The sequence shown here is derived from an EMBL/GenBank/DDBJ whole genome shotgun (WGS) entry which is preliminary data.</text>
</comment>
<sequence length="498" mass="56344">MPLSRITSTFSFSSKSGDLRSRERRSPDLHHSILMIRIFLFALLTPCLYGTTLTDTQGRSIEVDILEVSDDSVKVRRSDGYVFNIPFSSLSTESKGKLKQSSESEPTNETYDFESLNQLLELKLWKDTNLWDDPVDQVAKRLGWPRESKTGTQSSYRIYFRRENSIAGARPYTAVLYGREGKVDYLSVMFANKGDSVPPGSVEDMDEAFEKVNDAIDADLESISARFDTLGESQNEIGGISRGMKERAVRWDTGNNSFWLAAVENEYIALRIMPPELADTWGRPEYQSDETVRQAAAANVKENKFGDVLIQNIPMVNQGPKGYCVPATIERCLRYMGIRADMYTLAMAGSTTIGGGTRLSDIIEGTSSYVRRSSRKMETISDDVSIKTVSEYIDQGQPLMWTMYSTNAYNRIANSITKQRRGATDYKEWRKTLRDILRDAPDLLPDRTQGHLCMIVGYNKNTDEIAVSDSWGPRYELRWITAEQADMVSQGSFYIIDF</sequence>
<reference evidence="3 4" key="1">
    <citation type="submission" date="2018-05" db="EMBL/GenBank/DDBJ databases">
        <title>Coraliomargarita sinensis sp. nov., isolated from a marine solar saltern.</title>
        <authorList>
            <person name="Zhou L.Y."/>
        </authorList>
    </citation>
    <scope>NUCLEOTIDE SEQUENCE [LARGE SCALE GENOMIC DNA]</scope>
    <source>
        <strain evidence="3 4">WN38</strain>
    </source>
</reference>
<feature type="compositionally biased region" description="Polar residues" evidence="1">
    <location>
        <begin position="1"/>
        <end position="16"/>
    </location>
</feature>
<evidence type="ECO:0000313" key="3">
    <source>
        <dbReference type="EMBL" id="PXA03387.1"/>
    </source>
</evidence>
<dbReference type="AlphaFoldDB" id="A0A317ZGA9"/>
<evidence type="ECO:0000259" key="2">
    <source>
        <dbReference type="Pfam" id="PF13529"/>
    </source>
</evidence>
<protein>
    <recommendedName>
        <fullName evidence="2">Peptidase C39-like domain-containing protein</fullName>
    </recommendedName>
</protein>
<feature type="region of interest" description="Disordered" evidence="1">
    <location>
        <begin position="1"/>
        <end position="23"/>
    </location>
</feature>
<dbReference type="InParanoid" id="A0A317ZGA9"/>
<evidence type="ECO:0000313" key="4">
    <source>
        <dbReference type="Proteomes" id="UP000247099"/>
    </source>
</evidence>
<dbReference type="Proteomes" id="UP000247099">
    <property type="component" value="Unassembled WGS sequence"/>
</dbReference>
<proteinExistence type="predicted"/>
<accession>A0A317ZGA9</accession>
<dbReference type="Pfam" id="PF13529">
    <property type="entry name" value="Peptidase_C39_2"/>
    <property type="match status" value="1"/>
</dbReference>
<organism evidence="3 4">
    <name type="scientific">Coraliomargarita sinensis</name>
    <dbReference type="NCBI Taxonomy" id="2174842"/>
    <lineage>
        <taxon>Bacteria</taxon>
        <taxon>Pseudomonadati</taxon>
        <taxon>Verrucomicrobiota</taxon>
        <taxon>Opitutia</taxon>
        <taxon>Puniceicoccales</taxon>
        <taxon>Coraliomargaritaceae</taxon>
        <taxon>Coraliomargarita</taxon>
    </lineage>
</organism>
<feature type="domain" description="Peptidase C39-like" evidence="2">
    <location>
        <begin position="312"/>
        <end position="471"/>
    </location>
</feature>
<dbReference type="SUPFAM" id="SSF54001">
    <property type="entry name" value="Cysteine proteinases"/>
    <property type="match status" value="1"/>
</dbReference>
<evidence type="ECO:0000256" key="1">
    <source>
        <dbReference type="SAM" id="MobiDB-lite"/>
    </source>
</evidence>
<keyword evidence="4" id="KW-1185">Reference proteome</keyword>
<dbReference type="InterPro" id="IPR039564">
    <property type="entry name" value="Peptidase_C39-like"/>
</dbReference>
<dbReference type="EMBL" id="QHJQ01000009">
    <property type="protein sequence ID" value="PXA03387.1"/>
    <property type="molecule type" value="Genomic_DNA"/>
</dbReference>
<gene>
    <name evidence="3" type="ORF">DDZ13_11870</name>
</gene>
<name>A0A317ZGA9_9BACT</name>
<dbReference type="InterPro" id="IPR038765">
    <property type="entry name" value="Papain-like_cys_pep_sf"/>
</dbReference>